<comment type="caution">
    <text evidence="13">The sequence shown here is derived from an EMBL/GenBank/DDBJ whole genome shotgun (WGS) entry which is preliminary data.</text>
</comment>
<feature type="transmembrane region" description="Helical" evidence="12">
    <location>
        <begin position="80"/>
        <end position="98"/>
    </location>
</feature>
<evidence type="ECO:0000256" key="6">
    <source>
        <dbReference type="ARBA" id="ARBA00022781"/>
    </source>
</evidence>
<dbReference type="Proteomes" id="UP000324091">
    <property type="component" value="Chromosome 1"/>
</dbReference>
<evidence type="ECO:0000256" key="8">
    <source>
        <dbReference type="ARBA" id="ARBA00023065"/>
    </source>
</evidence>
<feature type="transmembrane region" description="Helical" evidence="12">
    <location>
        <begin position="525"/>
        <end position="545"/>
    </location>
</feature>
<comment type="similarity">
    <text evidence="2">Belongs to the otopetrin family.</text>
</comment>
<evidence type="ECO:0000256" key="2">
    <source>
        <dbReference type="ARBA" id="ARBA00006513"/>
    </source>
</evidence>
<evidence type="ECO:0000256" key="12">
    <source>
        <dbReference type="SAM" id="Phobius"/>
    </source>
</evidence>
<dbReference type="Pfam" id="PF03189">
    <property type="entry name" value="Otopetrin"/>
    <property type="match status" value="3"/>
</dbReference>
<feature type="region of interest" description="Disordered" evidence="11">
    <location>
        <begin position="452"/>
        <end position="471"/>
    </location>
</feature>
<comment type="subcellular location">
    <subcellularLocation>
        <location evidence="1">Cell membrane</location>
        <topology evidence="1">Multi-pass membrane protein</topology>
    </subcellularLocation>
</comment>
<organism evidence="13 14">
    <name type="scientific">Takifugu flavidus</name>
    <name type="common">sansaifugu</name>
    <dbReference type="NCBI Taxonomy" id="433684"/>
    <lineage>
        <taxon>Eukaryota</taxon>
        <taxon>Metazoa</taxon>
        <taxon>Chordata</taxon>
        <taxon>Craniata</taxon>
        <taxon>Vertebrata</taxon>
        <taxon>Euteleostomi</taxon>
        <taxon>Actinopterygii</taxon>
        <taxon>Neopterygii</taxon>
        <taxon>Teleostei</taxon>
        <taxon>Neoteleostei</taxon>
        <taxon>Acanthomorphata</taxon>
        <taxon>Eupercaria</taxon>
        <taxon>Tetraodontiformes</taxon>
        <taxon>Tetradontoidea</taxon>
        <taxon>Tetraodontidae</taxon>
        <taxon>Takifugu</taxon>
    </lineage>
</organism>
<keyword evidence="9 12" id="KW-0472">Membrane</keyword>
<feature type="compositionally biased region" description="Basic and acidic residues" evidence="11">
    <location>
        <begin position="457"/>
        <end position="466"/>
    </location>
</feature>
<keyword evidence="8" id="KW-0406">Ion transport</keyword>
<dbReference type="PANTHER" id="PTHR21522">
    <property type="entry name" value="PROTON CHANNEL OTOP"/>
    <property type="match status" value="1"/>
</dbReference>
<dbReference type="GO" id="GO:0005886">
    <property type="term" value="C:plasma membrane"/>
    <property type="evidence" value="ECO:0007669"/>
    <property type="project" value="UniProtKB-SubCell"/>
</dbReference>
<dbReference type="EMBL" id="RHFK02000001">
    <property type="protein sequence ID" value="TWW82075.1"/>
    <property type="molecule type" value="Genomic_DNA"/>
</dbReference>
<keyword evidence="4" id="KW-1003">Cell membrane</keyword>
<evidence type="ECO:0000313" key="14">
    <source>
        <dbReference type="Proteomes" id="UP000324091"/>
    </source>
</evidence>
<feature type="transmembrane region" description="Helical" evidence="12">
    <location>
        <begin position="300"/>
        <end position="324"/>
    </location>
</feature>
<evidence type="ECO:0000256" key="5">
    <source>
        <dbReference type="ARBA" id="ARBA00022692"/>
    </source>
</evidence>
<evidence type="ECO:0000256" key="9">
    <source>
        <dbReference type="ARBA" id="ARBA00023136"/>
    </source>
</evidence>
<dbReference type="InterPro" id="IPR004878">
    <property type="entry name" value="Otopetrin"/>
</dbReference>
<evidence type="ECO:0000313" key="13">
    <source>
        <dbReference type="EMBL" id="TWW82075.1"/>
    </source>
</evidence>
<keyword evidence="5 12" id="KW-0812">Transmembrane</keyword>
<feature type="transmembrane region" description="Helical" evidence="12">
    <location>
        <begin position="414"/>
        <end position="435"/>
    </location>
</feature>
<dbReference type="GO" id="GO:0015252">
    <property type="term" value="F:proton channel activity"/>
    <property type="evidence" value="ECO:0007669"/>
    <property type="project" value="InterPro"/>
</dbReference>
<keyword evidence="10" id="KW-0407">Ion channel</keyword>
<keyword evidence="3" id="KW-0813">Transport</keyword>
<accession>A0A5C6PRE4</accession>
<proteinExistence type="inferred from homology"/>
<evidence type="ECO:0000256" key="7">
    <source>
        <dbReference type="ARBA" id="ARBA00022989"/>
    </source>
</evidence>
<evidence type="ECO:0000256" key="10">
    <source>
        <dbReference type="ARBA" id="ARBA00023303"/>
    </source>
</evidence>
<feature type="transmembrane region" description="Helical" evidence="12">
    <location>
        <begin position="118"/>
        <end position="142"/>
    </location>
</feature>
<feature type="transmembrane region" description="Helical" evidence="12">
    <location>
        <begin position="494"/>
        <end position="513"/>
    </location>
</feature>
<protein>
    <submittedName>
        <fullName evidence="13">Otopetrin-3</fullName>
    </submittedName>
</protein>
<sequence length="560" mass="62689">MNPDSGDRHSTPLSGAHVIPLRDDPIIPDPLHHNLDHVLIPGSRGLISGLLGLNVVLLGVALITGQLFNSGGQQNQEARVFLLLLMGVSVAWMLWYLLWARKQPDMSPHQDHHAGGVAATMVLVLFAGLSVLLFVCMIGYLMMMRECKPVPRVVTPFIEAPFLALQAYLLWCHSKDCIHRHKVVTRSGLILILSADVLLWLNAVTEDTIHEEIELEKEGSVSGLEGPGISDLNLCRCGTNSSCLAFRKGVEVLYPFTMEFYLMAGCMIYVMWKNVGRQVSPGHHHVTQKLTFDLIRQGRVIYGLVSGALVILVGLVIFILYQLWVSWQKFRHLAFLMLYVYHIVVIPLMSLCCLVGLLVHRVERHVKEGGYNPTRNLDVVLLIATASGQLALSYFSLVATLTVGAEGPLASLDLSYSILTLLELLLQNTFIIEGLHRHPNLLAEKKKKKKKHRMIKSNRETSEDMTRGSGWEGEPAVRVHDGKKPWAQRIIKEICAFLILSNIMMWVIPAFGVHPQFEIGFGKQFFGFSAWFALVNLSQPLSVFYRMHSVAALMELLLME</sequence>
<evidence type="ECO:0000256" key="3">
    <source>
        <dbReference type="ARBA" id="ARBA00022448"/>
    </source>
</evidence>
<feature type="transmembrane region" description="Helical" evidence="12">
    <location>
        <begin position="379"/>
        <end position="402"/>
    </location>
</feature>
<evidence type="ECO:0000256" key="11">
    <source>
        <dbReference type="SAM" id="MobiDB-lite"/>
    </source>
</evidence>
<keyword evidence="6" id="KW-0375">Hydrogen ion transport</keyword>
<dbReference type="PANTHER" id="PTHR21522:SF36">
    <property type="entry name" value="PROTON CHANNEL OTOP3"/>
    <property type="match status" value="1"/>
</dbReference>
<name>A0A5C6PRE4_9TELE</name>
<feature type="transmembrane region" description="Helical" evidence="12">
    <location>
        <begin position="336"/>
        <end position="359"/>
    </location>
</feature>
<dbReference type="AlphaFoldDB" id="A0A5C6PRE4"/>
<feature type="transmembrane region" description="Helical" evidence="12">
    <location>
        <begin position="46"/>
        <end position="68"/>
    </location>
</feature>
<evidence type="ECO:0000256" key="4">
    <source>
        <dbReference type="ARBA" id="ARBA00022475"/>
    </source>
</evidence>
<keyword evidence="7 12" id="KW-1133">Transmembrane helix</keyword>
<evidence type="ECO:0000256" key="1">
    <source>
        <dbReference type="ARBA" id="ARBA00004651"/>
    </source>
</evidence>
<keyword evidence="14" id="KW-1185">Reference proteome</keyword>
<reference evidence="13 14" key="1">
    <citation type="submission" date="2019-04" db="EMBL/GenBank/DDBJ databases">
        <title>Chromosome genome assembly for Takifugu flavidus.</title>
        <authorList>
            <person name="Xiao S."/>
        </authorList>
    </citation>
    <scope>NUCLEOTIDE SEQUENCE [LARGE SCALE GENOMIC DNA]</scope>
    <source>
        <strain evidence="13">HTHZ2018</strain>
        <tissue evidence="13">Muscle</tissue>
    </source>
</reference>
<gene>
    <name evidence="13" type="ORF">D4764_01G0018900</name>
</gene>